<evidence type="ECO:0000313" key="1">
    <source>
        <dbReference type="EMBL" id="SDC17038.1"/>
    </source>
</evidence>
<sequence length="153" mass="16814">MDGAVVALLVAGIPAAVAAATFAIAEALKVRAARDERIESAVAELAGALGAVAAIEDLPRLVRRYRLTPAVVRISIASTTLLGVVRRRDRWFAYWVIWKSGVMIEGDQATRVEVCAFLMAQLHVWRMSPNREREAARVELRANGYTGRRLMGR</sequence>
<proteinExistence type="predicted"/>
<organism evidence="1 2">
    <name type="scientific">Microbacterium enclense</name>
    <dbReference type="NCBI Taxonomy" id="993073"/>
    <lineage>
        <taxon>Bacteria</taxon>
        <taxon>Bacillati</taxon>
        <taxon>Actinomycetota</taxon>
        <taxon>Actinomycetes</taxon>
        <taxon>Micrococcales</taxon>
        <taxon>Microbacteriaceae</taxon>
        <taxon>Microbacterium</taxon>
    </lineage>
</organism>
<dbReference type="AlphaFoldDB" id="A0A1G6JE57"/>
<accession>A0A1G6JE57</accession>
<dbReference type="Proteomes" id="UP000183203">
    <property type="component" value="Unassembled WGS sequence"/>
</dbReference>
<protein>
    <submittedName>
        <fullName evidence="1">Uncharacterized protein</fullName>
    </submittedName>
</protein>
<evidence type="ECO:0000313" key="2">
    <source>
        <dbReference type="Proteomes" id="UP000183203"/>
    </source>
</evidence>
<name>A0A1G6JE57_9MICO</name>
<reference evidence="1 2" key="1">
    <citation type="submission" date="2016-09" db="EMBL/GenBank/DDBJ databases">
        <authorList>
            <person name="Capua I."/>
            <person name="De Benedictis P."/>
            <person name="Joannis T."/>
            <person name="Lombin L.H."/>
            <person name="Cattoli G."/>
        </authorList>
    </citation>
    <scope>NUCLEOTIDE SEQUENCE [LARGE SCALE GENOMIC DNA]</scope>
    <source>
        <strain evidence="1 2">NIO-1002</strain>
    </source>
</reference>
<gene>
    <name evidence="1" type="ORF">SAMN05216418_1799</name>
</gene>
<dbReference type="EMBL" id="FMYG01000003">
    <property type="protein sequence ID" value="SDC17038.1"/>
    <property type="molecule type" value="Genomic_DNA"/>
</dbReference>
<dbReference type="RefSeq" id="WP_058231990.1">
    <property type="nucleotide sequence ID" value="NZ_FMYG01000003.1"/>
</dbReference>
<dbReference type="STRING" id="993073.AS029_07705"/>